<evidence type="ECO:0000313" key="2">
    <source>
        <dbReference type="Proteomes" id="UP001138500"/>
    </source>
</evidence>
<dbReference type="EMBL" id="RIBY02001112">
    <property type="protein sequence ID" value="KAH9832750.1"/>
    <property type="molecule type" value="Genomic_DNA"/>
</dbReference>
<dbReference type="InterPro" id="IPR021822">
    <property type="entry name" value="DUF3405"/>
</dbReference>
<comment type="caution">
    <text evidence="1">The sequence shown here is derived from an EMBL/GenBank/DDBJ whole genome shotgun (WGS) entry which is preliminary data.</text>
</comment>
<name>A0A9W7SV33_9PEZI</name>
<dbReference type="PANTHER" id="PTHR36205">
    <property type="entry name" value="CHROMOSOME 19, WHOLE GENOME SHOTGUN SEQUENCE"/>
    <property type="match status" value="1"/>
</dbReference>
<proteinExistence type="predicted"/>
<dbReference type="Pfam" id="PF11885">
    <property type="entry name" value="DUF3405"/>
    <property type="match status" value="2"/>
</dbReference>
<dbReference type="OrthoDB" id="3353407at2759"/>
<keyword evidence="2" id="KW-1185">Reference proteome</keyword>
<reference evidence="1 2" key="1">
    <citation type="journal article" date="2018" name="IMA Fungus">
        <title>IMA Genome-F 10: Nine draft genome sequences of Claviceps purpurea s.lat., including C. arundinis, C. humidiphila, and C. cf. spartinae, pseudomolecules for the pitch canker pathogen Fusarium circinatum, draft genome of Davidsoniella eucalypti, Grosmannia galeiformis, Quambalaria eucalypti, and Teratosphaeria destructans.</title>
        <authorList>
            <person name="Wingfield B.D."/>
            <person name="Liu M."/>
            <person name="Nguyen H.D."/>
            <person name="Lane F.A."/>
            <person name="Morgan S.W."/>
            <person name="De Vos L."/>
            <person name="Wilken P.M."/>
            <person name="Duong T.A."/>
            <person name="Aylward J."/>
            <person name="Coetzee M.P."/>
            <person name="Dadej K."/>
            <person name="De Beer Z.W."/>
            <person name="Findlay W."/>
            <person name="Havenga M."/>
            <person name="Kolarik M."/>
            <person name="Menzies J.G."/>
            <person name="Naidoo K."/>
            <person name="Pochopski O."/>
            <person name="Shoukouhi P."/>
            <person name="Santana Q.C."/>
            <person name="Seifert K.A."/>
            <person name="Soal N."/>
            <person name="Steenkamp E.T."/>
            <person name="Tatham C.T."/>
            <person name="van der Nest M.A."/>
            <person name="Wingfield M.J."/>
        </authorList>
    </citation>
    <scope>NUCLEOTIDE SEQUENCE [LARGE SCALE GENOMIC DNA]</scope>
    <source>
        <strain evidence="1">CMW44962</strain>
    </source>
</reference>
<reference evidence="1 2" key="2">
    <citation type="journal article" date="2021" name="Curr. Genet.">
        <title>Genetic response to nitrogen starvation in the aggressive Eucalyptus foliar pathogen Teratosphaeria destructans.</title>
        <authorList>
            <person name="Havenga M."/>
            <person name="Wingfield B.D."/>
            <person name="Wingfield M.J."/>
            <person name="Dreyer L.L."/>
            <person name="Roets F."/>
            <person name="Aylward J."/>
        </authorList>
    </citation>
    <scope>NUCLEOTIDE SEQUENCE [LARGE SCALE GENOMIC DNA]</scope>
    <source>
        <strain evidence="1">CMW44962</strain>
    </source>
</reference>
<protein>
    <submittedName>
        <fullName evidence="1">Uncharacterized protein</fullName>
    </submittedName>
</protein>
<evidence type="ECO:0000313" key="1">
    <source>
        <dbReference type="EMBL" id="KAH9832750.1"/>
    </source>
</evidence>
<accession>A0A9W7SV33</accession>
<sequence length="455" mass="49688">MAFGLCRSLKRGSKVFNGDFVDLNAVLFEAVPKHTDSRGAKDLFSPWTSLLGIGGHQERGHWACAFIASRPHLGTLDILHPKQTHCIESSQRLTDHAASPPPNLPASAAFWTTDDLAALQQQSIDAALLQRRGAHGPRTAVVLRAWHEFLWTPDDIDNVRTMAYQLLRGSGGEYQLFILMQIRNDTADPFKQNVDLEAVPGVLRGMVEPWNQSGRTTIHAAPALRRPTPGIRVLLEPRDGRPPDGGLPHLPRALGGVGPPAADARPLGPQPALLPLPAHHGPYEAFANALLPDYAPYGTVEADLIAYFPLFNTTATTWMWKDAAFGYGPDTPRFGTVGTNMWPASAAYLHDLKAVFVPHAVFLEGEWSAAQLQRTFNAGPGGQVGGANETVLEGQEALEGSTWSWNARFGRELYEGWRGRRVDGGEWGNGEAGWCLPSVFLHPVKSSRVEPQGWH</sequence>
<dbReference type="PANTHER" id="PTHR36205:SF2">
    <property type="entry name" value="MAJOR FACILITATOR SUPERFAMILY TRANSPORTER"/>
    <property type="match status" value="1"/>
</dbReference>
<dbReference type="AlphaFoldDB" id="A0A9W7SV33"/>
<dbReference type="Proteomes" id="UP001138500">
    <property type="component" value="Unassembled WGS sequence"/>
</dbReference>
<organism evidence="1 2">
    <name type="scientific">Teratosphaeria destructans</name>
    <dbReference type="NCBI Taxonomy" id="418781"/>
    <lineage>
        <taxon>Eukaryota</taxon>
        <taxon>Fungi</taxon>
        <taxon>Dikarya</taxon>
        <taxon>Ascomycota</taxon>
        <taxon>Pezizomycotina</taxon>
        <taxon>Dothideomycetes</taxon>
        <taxon>Dothideomycetidae</taxon>
        <taxon>Mycosphaerellales</taxon>
        <taxon>Teratosphaeriaceae</taxon>
        <taxon>Teratosphaeria</taxon>
    </lineage>
</organism>
<gene>
    <name evidence="1" type="ORF">Tdes44962_MAKER00230</name>
</gene>